<organism evidence="1 2">
    <name type="scientific">Dallia pectoralis</name>
    <name type="common">Alaska blackfish</name>
    <dbReference type="NCBI Taxonomy" id="75939"/>
    <lineage>
        <taxon>Eukaryota</taxon>
        <taxon>Metazoa</taxon>
        <taxon>Chordata</taxon>
        <taxon>Craniata</taxon>
        <taxon>Vertebrata</taxon>
        <taxon>Euteleostomi</taxon>
        <taxon>Actinopterygii</taxon>
        <taxon>Neopterygii</taxon>
        <taxon>Teleostei</taxon>
        <taxon>Protacanthopterygii</taxon>
        <taxon>Esociformes</taxon>
        <taxon>Umbridae</taxon>
        <taxon>Dallia</taxon>
    </lineage>
</organism>
<reference evidence="1" key="1">
    <citation type="submission" date="2021-05" db="EMBL/GenBank/DDBJ databases">
        <authorList>
            <person name="Pan Q."/>
            <person name="Jouanno E."/>
            <person name="Zahm M."/>
            <person name="Klopp C."/>
            <person name="Cabau C."/>
            <person name="Louis A."/>
            <person name="Berthelot C."/>
            <person name="Parey E."/>
            <person name="Roest Crollius H."/>
            <person name="Montfort J."/>
            <person name="Robinson-Rechavi M."/>
            <person name="Bouchez O."/>
            <person name="Lampietro C."/>
            <person name="Lopez Roques C."/>
            <person name="Donnadieu C."/>
            <person name="Postlethwait J."/>
            <person name="Bobe J."/>
            <person name="Dillon D."/>
            <person name="Chandos A."/>
            <person name="von Hippel F."/>
            <person name="Guiguen Y."/>
        </authorList>
    </citation>
    <scope>NUCLEOTIDE SEQUENCE</scope>
    <source>
        <strain evidence="1">YG-Jan2019</strain>
    </source>
</reference>
<comment type="caution">
    <text evidence="1">The sequence shown here is derived from an EMBL/GenBank/DDBJ whole genome shotgun (WGS) entry which is preliminary data.</text>
</comment>
<proteinExistence type="predicted"/>
<name>A0ACC2FK54_DALPE</name>
<sequence>MRRARQLIEHSSGNDNITESRRGSPWVGVIHHLAVLQLVPPRPSPTSDIWSGHSRLHPASPPLLGRDSTWTSLFMHYHLLHPPPSPPPRQTTPPKTAPALPRAGPTWTLSAWSWSSERRQLLSVSGLSDATRAWQLDVGSSQGGGTLMEGCSTAAVYLRRWIWSSGGVAWYVQMSSIPNQSAEPALYIPETQILLDRRWGRSPGRRGLRVSVSSNAPVSLKMRLVYGSLCEPVPNAHHRPHVRRLTHGRSPERTTYQPNLGQLGDQDNINLICHNRSLGRGPQPDPRMPLLIGGLL</sequence>
<evidence type="ECO:0000313" key="2">
    <source>
        <dbReference type="Proteomes" id="UP001157502"/>
    </source>
</evidence>
<dbReference type="Proteomes" id="UP001157502">
    <property type="component" value="Chromosome 26"/>
</dbReference>
<protein>
    <submittedName>
        <fullName evidence="1">Uncharacterized protein</fullName>
    </submittedName>
</protein>
<dbReference type="EMBL" id="CM055753">
    <property type="protein sequence ID" value="KAJ7991736.1"/>
    <property type="molecule type" value="Genomic_DNA"/>
</dbReference>
<gene>
    <name evidence="1" type="ORF">DPEC_G00286970</name>
</gene>
<evidence type="ECO:0000313" key="1">
    <source>
        <dbReference type="EMBL" id="KAJ7991736.1"/>
    </source>
</evidence>
<keyword evidence="2" id="KW-1185">Reference proteome</keyword>
<accession>A0ACC2FK54</accession>